<evidence type="ECO:0000313" key="2">
    <source>
        <dbReference type="Proteomes" id="UP000204584"/>
    </source>
</evidence>
<organism evidence="1 2">
    <name type="scientific">Pandoravirus salinus</name>
    <dbReference type="NCBI Taxonomy" id="1349410"/>
    <lineage>
        <taxon>Viruses</taxon>
        <taxon>Pandoravirus</taxon>
    </lineage>
</organism>
<dbReference type="Proteomes" id="UP000204584">
    <property type="component" value="Segment"/>
</dbReference>
<accession>S4VVJ3</accession>
<reference evidence="1 2" key="1">
    <citation type="journal article" date="2013" name="Science">
        <title>Pandoraviruses: amoeba viruses with genomes up to 2.5 Mb reaching that of parasitic eukaryotes.</title>
        <authorList>
            <person name="Philippe N."/>
            <person name="Legendre M."/>
            <person name="Doutre G."/>
            <person name="Coute Y."/>
            <person name="Poirot O."/>
            <person name="Lescot M."/>
            <person name="Arslan D."/>
            <person name="Seltzer V."/>
            <person name="Bertaux L."/>
            <person name="Bruley C."/>
            <person name="Garin J."/>
            <person name="Claverie J.M."/>
            <person name="Abergel C."/>
        </authorList>
    </citation>
    <scope>NUCLEOTIDE SEQUENCE [LARGE SCALE GENOMIC DNA]</scope>
</reference>
<proteinExistence type="predicted"/>
<dbReference type="KEGG" id="vg:16606441"/>
<name>S4VVJ3_9VIRU</name>
<dbReference type="GeneID" id="16606441"/>
<dbReference type="EMBL" id="KC977571">
    <property type="protein sequence ID" value="AGO84654.1"/>
    <property type="molecule type" value="Genomic_DNA"/>
</dbReference>
<gene>
    <name evidence="1" type="ORF">psal_cds_700</name>
</gene>
<evidence type="ECO:0000313" key="1">
    <source>
        <dbReference type="EMBL" id="AGO84654.1"/>
    </source>
</evidence>
<dbReference type="RefSeq" id="YP_008437727.1">
    <property type="nucleotide sequence ID" value="NC_022098.1"/>
</dbReference>
<sequence length="447" mass="47093">MASYGAIDHLTGHDESQPPWSPFASAPYEIVVAVVDRLCSRDVAAAAASGALLAVAAREALAKRLTAALIRVGIKPQDGIDVMAHYVALHNAIARDDPVTVAAVLRVGVIPSPDAQMPPIESMAYWATSITATFGVTADNHVWGAPSTNRVRYVPCRVPGRNGVIPYELGDDLGAIHVLAVPLPRSALPQTPLVKAVRCGSRRVVRTLLAAGARPLPSVETLLACAIDRLAYGTVLLVEHRRGTAGRAPSTWATPEHRKVDGPGIIDDLLAAFARTPPPLGVLDINPLSVLRGALEWAGDAYGRDQVEEPVDGPLSRITRSLSSLIAAGYSPDERISLVPLDDAMYGHCLGAARRRSGAAACATDGGATTDIGRLGDNDDDGAGDMRRRAVEVTERQAVTATCKDDYMAFNPPHISRHPSVMIARLGLDAIVAAYAAIPRPDATDGS</sequence>
<keyword evidence="2" id="KW-1185">Reference proteome</keyword>
<protein>
    <submittedName>
        <fullName evidence="1">Uncharacterized protein</fullName>
    </submittedName>
</protein>